<dbReference type="SUPFAM" id="SSF51658">
    <property type="entry name" value="Xylose isomerase-like"/>
    <property type="match status" value="1"/>
</dbReference>
<feature type="chain" id="PRO_5009209781" description="Xylose isomerase-like TIM barrel domain-containing protein" evidence="2">
    <location>
        <begin position="29"/>
        <end position="318"/>
    </location>
</feature>
<dbReference type="Pfam" id="PF01261">
    <property type="entry name" value="AP_endonuc_2"/>
    <property type="match status" value="1"/>
</dbReference>
<evidence type="ECO:0000259" key="3">
    <source>
        <dbReference type="Pfam" id="PF01261"/>
    </source>
</evidence>
<dbReference type="PANTHER" id="PTHR12110:SF41">
    <property type="entry name" value="INOSOSE DEHYDRATASE"/>
    <property type="match status" value="1"/>
</dbReference>
<organism evidence="4 5">
    <name type="scientific">Alteromonas confluentis</name>
    <dbReference type="NCBI Taxonomy" id="1656094"/>
    <lineage>
        <taxon>Bacteria</taxon>
        <taxon>Pseudomonadati</taxon>
        <taxon>Pseudomonadota</taxon>
        <taxon>Gammaproteobacteria</taxon>
        <taxon>Alteromonadales</taxon>
        <taxon>Alteromonadaceae</taxon>
        <taxon>Alteromonas/Salinimonas group</taxon>
        <taxon>Alteromonas</taxon>
    </lineage>
</organism>
<dbReference type="InterPro" id="IPR019546">
    <property type="entry name" value="TAT_signal_bac_arc"/>
</dbReference>
<dbReference type="InterPro" id="IPR006311">
    <property type="entry name" value="TAT_signal"/>
</dbReference>
<gene>
    <name evidence="4" type="ORF">BFC18_04620</name>
</gene>
<dbReference type="PANTHER" id="PTHR12110">
    <property type="entry name" value="HYDROXYPYRUVATE ISOMERASE"/>
    <property type="match status" value="1"/>
</dbReference>
<dbReference type="EMBL" id="MDHN01000008">
    <property type="protein sequence ID" value="OFC71993.1"/>
    <property type="molecule type" value="Genomic_DNA"/>
</dbReference>
<dbReference type="STRING" id="1656094.BFC18_04620"/>
<feature type="domain" description="Xylose isomerase-like TIM barrel" evidence="3">
    <location>
        <begin position="63"/>
        <end position="297"/>
    </location>
</feature>
<dbReference type="Pfam" id="PF10518">
    <property type="entry name" value="TAT_signal"/>
    <property type="match status" value="1"/>
</dbReference>
<keyword evidence="1 2" id="KW-0732">Signal</keyword>
<evidence type="ECO:0000313" key="5">
    <source>
        <dbReference type="Proteomes" id="UP000175691"/>
    </source>
</evidence>
<dbReference type="InterPro" id="IPR013022">
    <property type="entry name" value="Xyl_isomerase-like_TIM-brl"/>
</dbReference>
<dbReference type="Proteomes" id="UP000175691">
    <property type="component" value="Unassembled WGS sequence"/>
</dbReference>
<comment type="caution">
    <text evidence="4">The sequence shown here is derived from an EMBL/GenBank/DDBJ whole genome shotgun (WGS) entry which is preliminary data.</text>
</comment>
<reference evidence="4 5" key="1">
    <citation type="submission" date="2016-08" db="EMBL/GenBank/DDBJ databases">
        <authorList>
            <person name="Seilhamer J.J."/>
        </authorList>
    </citation>
    <scope>NUCLEOTIDE SEQUENCE [LARGE SCALE GENOMIC DNA]</scope>
    <source>
        <strain evidence="4 5">KCTC 42603</strain>
    </source>
</reference>
<dbReference type="AlphaFoldDB" id="A0A1E7ZEQ3"/>
<dbReference type="PROSITE" id="PS51257">
    <property type="entry name" value="PROKAR_LIPOPROTEIN"/>
    <property type="match status" value="1"/>
</dbReference>
<sequence>MTSSLSRRHFLKAGAAVAGLMAVPGAMAHSMTAGCGTTGTRPYGIQMYMVRDMLAKDFKGTVKKLAAAGFKQLELFGVGGSVSAEGAPLFGLSVDDMAAMLKEYKLSVPSVHINSDLEDIDYIREMGEKLDIDYFIEPMAGEFLSFADGKVTLNQPSTVEEVKAIAARLNKRGQTMKDLGFKFAYHNHNFEFDKVDGQVIFDIMMENTDPELVKIELDLGWVAAAGHDPVAMLKKYEGRVIGCHMKDYNDSLPLTDDPRFIIPEMARIGTPGDGKSDFPAIVKLLNKQNVKYRYVEVDVTETPFEDAVRGLCHLSALG</sequence>
<dbReference type="OrthoDB" id="9798407at2"/>
<proteinExistence type="predicted"/>
<dbReference type="RefSeq" id="WP_070123775.1">
    <property type="nucleotide sequence ID" value="NZ_MDHN01000008.1"/>
</dbReference>
<accession>A0A1E7ZEQ3</accession>
<dbReference type="Gene3D" id="3.20.20.150">
    <property type="entry name" value="Divalent-metal-dependent TIM barrel enzymes"/>
    <property type="match status" value="1"/>
</dbReference>
<feature type="signal peptide" evidence="2">
    <location>
        <begin position="1"/>
        <end position="28"/>
    </location>
</feature>
<dbReference type="InterPro" id="IPR050312">
    <property type="entry name" value="IolE/XylAMocC-like"/>
</dbReference>
<dbReference type="InterPro" id="IPR036237">
    <property type="entry name" value="Xyl_isomerase-like_sf"/>
</dbReference>
<protein>
    <recommendedName>
        <fullName evidence="3">Xylose isomerase-like TIM barrel domain-containing protein</fullName>
    </recommendedName>
</protein>
<dbReference type="PROSITE" id="PS51318">
    <property type="entry name" value="TAT"/>
    <property type="match status" value="1"/>
</dbReference>
<evidence type="ECO:0000256" key="1">
    <source>
        <dbReference type="ARBA" id="ARBA00022729"/>
    </source>
</evidence>
<keyword evidence="5" id="KW-1185">Reference proteome</keyword>
<evidence type="ECO:0000256" key="2">
    <source>
        <dbReference type="SAM" id="SignalP"/>
    </source>
</evidence>
<name>A0A1E7ZEQ3_9ALTE</name>
<evidence type="ECO:0000313" key="4">
    <source>
        <dbReference type="EMBL" id="OFC71993.1"/>
    </source>
</evidence>